<accession>A0A4S7FK90</accession>
<comment type="caution">
    <text evidence="1">The sequence shown here is derived from an EMBL/GenBank/DDBJ whole genome shotgun (WGS) entry which is preliminary data.</text>
</comment>
<evidence type="ECO:0000313" key="1">
    <source>
        <dbReference type="EMBL" id="THI23614.1"/>
    </source>
</evidence>
<dbReference type="Proteomes" id="UP000304895">
    <property type="component" value="Unassembled WGS sequence"/>
</dbReference>
<name>A0A4S7FK90_KLEPN</name>
<dbReference type="AlphaFoldDB" id="A0A4S7FK90"/>
<protein>
    <submittedName>
        <fullName evidence="1">Uncharacterized protein</fullName>
    </submittedName>
</protein>
<reference evidence="1 2" key="1">
    <citation type="submission" date="2019-04" db="EMBL/GenBank/DDBJ databases">
        <authorList>
            <person name="Fouts D."/>
            <person name="Sutton G."/>
            <person name="Singh I."/>
            <person name="Nguyen K."/>
        </authorList>
    </citation>
    <scope>NUCLEOTIDE SEQUENCE [LARGE SCALE GENOMIC DNA]</scope>
    <source>
        <strain evidence="1 2">55</strain>
    </source>
</reference>
<sequence>MPPSGTTAGTVSDVYRTAALRLRGPGGRRNACWRARRPDKAFMPPSGTTAGTASNVYRPAALRLHGPGGRRNACWRSLKTITAKAVPS</sequence>
<evidence type="ECO:0000313" key="2">
    <source>
        <dbReference type="Proteomes" id="UP000304895"/>
    </source>
</evidence>
<gene>
    <name evidence="1" type="ORF">E9161_26020</name>
</gene>
<organism evidence="1 2">
    <name type="scientific">Klebsiella pneumoniae subsp. pneumoniae</name>
    <dbReference type="NCBI Taxonomy" id="72407"/>
    <lineage>
        <taxon>Bacteria</taxon>
        <taxon>Pseudomonadati</taxon>
        <taxon>Pseudomonadota</taxon>
        <taxon>Gammaproteobacteria</taxon>
        <taxon>Enterobacterales</taxon>
        <taxon>Enterobacteriaceae</taxon>
        <taxon>Klebsiella/Raoultella group</taxon>
        <taxon>Klebsiella</taxon>
        <taxon>Klebsiella pneumoniae complex</taxon>
    </lineage>
</organism>
<dbReference type="EMBL" id="SSUJ01000033">
    <property type="protein sequence ID" value="THI23614.1"/>
    <property type="molecule type" value="Genomic_DNA"/>
</dbReference>
<proteinExistence type="predicted"/>